<feature type="compositionally biased region" description="Basic and acidic residues" evidence="1">
    <location>
        <begin position="53"/>
        <end position="63"/>
    </location>
</feature>
<feature type="compositionally biased region" description="Acidic residues" evidence="1">
    <location>
        <begin position="16"/>
        <end position="52"/>
    </location>
</feature>
<name>A0A699T140_TANCI</name>
<protein>
    <submittedName>
        <fullName evidence="2">Uncharacterized protein</fullName>
    </submittedName>
</protein>
<accession>A0A699T140</accession>
<evidence type="ECO:0000256" key="1">
    <source>
        <dbReference type="SAM" id="MobiDB-lite"/>
    </source>
</evidence>
<comment type="caution">
    <text evidence="2">The sequence shown here is derived from an EMBL/GenBank/DDBJ whole genome shotgun (WGS) entry which is preliminary data.</text>
</comment>
<evidence type="ECO:0000313" key="2">
    <source>
        <dbReference type="EMBL" id="GFD03109.1"/>
    </source>
</evidence>
<dbReference type="EMBL" id="BKCJ011202661">
    <property type="protein sequence ID" value="GFD03109.1"/>
    <property type="molecule type" value="Genomic_DNA"/>
</dbReference>
<sequence length="90" mass="10577">MDSPPHSPNHVFDFSAVEEEFEEESGEEPEEEPEEEEEEFEEDPDEGDEEEKEIATRKVEKGGKKLVAKDKEMVEMKKQVDSWEKDFKNE</sequence>
<organism evidence="2">
    <name type="scientific">Tanacetum cinerariifolium</name>
    <name type="common">Dalmatian daisy</name>
    <name type="synonym">Chrysanthemum cinerariifolium</name>
    <dbReference type="NCBI Taxonomy" id="118510"/>
    <lineage>
        <taxon>Eukaryota</taxon>
        <taxon>Viridiplantae</taxon>
        <taxon>Streptophyta</taxon>
        <taxon>Embryophyta</taxon>
        <taxon>Tracheophyta</taxon>
        <taxon>Spermatophyta</taxon>
        <taxon>Magnoliopsida</taxon>
        <taxon>eudicotyledons</taxon>
        <taxon>Gunneridae</taxon>
        <taxon>Pentapetalae</taxon>
        <taxon>asterids</taxon>
        <taxon>campanulids</taxon>
        <taxon>Asterales</taxon>
        <taxon>Asteraceae</taxon>
        <taxon>Asteroideae</taxon>
        <taxon>Anthemideae</taxon>
        <taxon>Anthemidinae</taxon>
        <taxon>Tanacetum</taxon>
    </lineage>
</organism>
<feature type="region of interest" description="Disordered" evidence="1">
    <location>
        <begin position="1"/>
        <end position="63"/>
    </location>
</feature>
<reference evidence="2" key="1">
    <citation type="journal article" date="2019" name="Sci. Rep.">
        <title>Draft genome of Tanacetum cinerariifolium, the natural source of mosquito coil.</title>
        <authorList>
            <person name="Yamashiro T."/>
            <person name="Shiraishi A."/>
            <person name="Satake H."/>
            <person name="Nakayama K."/>
        </authorList>
    </citation>
    <scope>NUCLEOTIDE SEQUENCE</scope>
</reference>
<dbReference type="AlphaFoldDB" id="A0A699T140"/>
<proteinExistence type="predicted"/>
<feature type="non-terminal residue" evidence="2">
    <location>
        <position position="90"/>
    </location>
</feature>
<gene>
    <name evidence="2" type="ORF">Tci_875078</name>
</gene>